<comment type="caution">
    <text evidence="13">The sequence shown here is derived from an EMBL/GenBank/DDBJ whole genome shotgun (WGS) entry which is preliminary data.</text>
</comment>
<proteinExistence type="inferred from homology"/>
<dbReference type="GO" id="GO:0005524">
    <property type="term" value="F:ATP binding"/>
    <property type="evidence" value="ECO:0007669"/>
    <property type="project" value="UniProtKB-KW"/>
</dbReference>
<feature type="region of interest" description="Disordered" evidence="11">
    <location>
        <begin position="644"/>
        <end position="669"/>
    </location>
</feature>
<dbReference type="InterPro" id="IPR011009">
    <property type="entry name" value="Kinase-like_dom_sf"/>
</dbReference>
<comment type="catalytic activity">
    <reaction evidence="9">
        <text>L-threonyl-[protein] + ATP = O-phospho-L-threonyl-[protein] + ADP + H(+)</text>
        <dbReference type="Rhea" id="RHEA:46608"/>
        <dbReference type="Rhea" id="RHEA-COMP:11060"/>
        <dbReference type="Rhea" id="RHEA-COMP:11605"/>
        <dbReference type="ChEBI" id="CHEBI:15378"/>
        <dbReference type="ChEBI" id="CHEBI:30013"/>
        <dbReference type="ChEBI" id="CHEBI:30616"/>
        <dbReference type="ChEBI" id="CHEBI:61977"/>
        <dbReference type="ChEBI" id="CHEBI:456216"/>
        <dbReference type="EC" id="2.7.11.1"/>
    </reaction>
</comment>
<evidence type="ECO:0000256" key="4">
    <source>
        <dbReference type="ARBA" id="ARBA00022679"/>
    </source>
</evidence>
<keyword evidence="14" id="KW-1185">Reference proteome</keyword>
<gene>
    <name evidence="13" type="ORF">EDB92DRAFT_1254905</name>
</gene>
<evidence type="ECO:0000256" key="1">
    <source>
        <dbReference type="ARBA" id="ARBA00012513"/>
    </source>
</evidence>
<dbReference type="SUPFAM" id="SSF56112">
    <property type="entry name" value="Protein kinase-like (PK-like)"/>
    <property type="match status" value="1"/>
</dbReference>
<sequence>MFTSWFKRKARLGVLLQSNGDEDEDGLALDRILHGQSVIAKTAKTIEVDKLRFTDKDLTVIGTLEYGQFSTIDVVNCNIDGRVYVRKSIEKRFALKTREQCNPQLEREILLRALRTGSVWAPHLLCAFQSGTHLNLVMDYAEGGTLWDVLESNPLERICEDDLHWWLPQVISSVAWCHSQGFVHRDVKPHNFVITRTAHIQLIDFGSAAPLVPGSRLVPPEYCRVPCGTCDYISPEILQAHEAALVAMELSDGEGDKKEENAGEDGYGAETDWWSAGAMIYEMVFGVAPFFARDIRSTYLKIVDFKKSLALPTNTSLSIELCDLLTHLLTDAETRLGRHGTKEIMQHPFFDGTMWENLHSEQHPPDLHLPLFTYNEDLSGAPAPRLPDPVQEASSTASTPFAFSAFFQPSEEGSRASLGLSASRTTSSILREEAESFFIGFSWGPTDGAFPDTPLTTPPTPSPAMRAHHVPVSQSPLEIARSELKTPMRRIGTGTATGTGTLPRPSTLRRTAPRRAVSDREAMRQLVDCIGLSARKKVLEAGRTPRSALASAGARAKPKTLRFATHAPLNFTNSTAGADGDSGTLSSALALALAISDDEESDGASASTSDAPPSPSPSPGPRPGSAMSMLSRRSVTPTATLLLQSRTAPPWGAEASTRRSPSPPPEFDKDELEVLEERYRALMGEIASIEGKVGAMRRLSR</sequence>
<evidence type="ECO:0000256" key="6">
    <source>
        <dbReference type="ARBA" id="ARBA00022777"/>
    </source>
</evidence>
<evidence type="ECO:0000313" key="13">
    <source>
        <dbReference type="EMBL" id="KAH8986465.1"/>
    </source>
</evidence>
<feature type="domain" description="Protein kinase" evidence="12">
    <location>
        <begin position="58"/>
        <end position="350"/>
    </location>
</feature>
<dbReference type="Gene3D" id="1.10.510.10">
    <property type="entry name" value="Transferase(Phosphotransferase) domain 1"/>
    <property type="match status" value="1"/>
</dbReference>
<dbReference type="PANTHER" id="PTHR22988">
    <property type="entry name" value="MYOTONIC DYSTROPHY S/T KINASE-RELATED"/>
    <property type="match status" value="1"/>
</dbReference>
<dbReference type="GO" id="GO:0004674">
    <property type="term" value="F:protein serine/threonine kinase activity"/>
    <property type="evidence" value="ECO:0007669"/>
    <property type="project" value="UniProtKB-KW"/>
</dbReference>
<evidence type="ECO:0000256" key="11">
    <source>
        <dbReference type="SAM" id="MobiDB-lite"/>
    </source>
</evidence>
<dbReference type="InterPro" id="IPR050839">
    <property type="entry name" value="Rho-assoc_Ser/Thr_Kinase"/>
</dbReference>
<evidence type="ECO:0000259" key="12">
    <source>
        <dbReference type="PROSITE" id="PS50011"/>
    </source>
</evidence>
<evidence type="ECO:0000256" key="8">
    <source>
        <dbReference type="ARBA" id="ARBA00038271"/>
    </source>
</evidence>
<protein>
    <recommendedName>
        <fullName evidence="1">non-specific serine/threonine protein kinase</fullName>
        <ecNumber evidence="1">2.7.11.1</ecNumber>
    </recommendedName>
</protein>
<dbReference type="PROSITE" id="PS50011">
    <property type="entry name" value="PROTEIN_KINASE_DOM"/>
    <property type="match status" value="1"/>
</dbReference>
<dbReference type="Proteomes" id="UP001201163">
    <property type="component" value="Unassembled WGS sequence"/>
</dbReference>
<dbReference type="EMBL" id="JAKELL010000054">
    <property type="protein sequence ID" value="KAH8986465.1"/>
    <property type="molecule type" value="Genomic_DNA"/>
</dbReference>
<feature type="compositionally biased region" description="Pro residues" evidence="11">
    <location>
        <begin position="612"/>
        <end position="622"/>
    </location>
</feature>
<dbReference type="FunFam" id="1.10.510.10:FF:000024">
    <property type="entry name" value="Probable serine/threonine-protein kinase cot-1"/>
    <property type="match status" value="1"/>
</dbReference>
<dbReference type="GO" id="GO:0005737">
    <property type="term" value="C:cytoplasm"/>
    <property type="evidence" value="ECO:0007669"/>
    <property type="project" value="TreeGrafter"/>
</dbReference>
<reference evidence="13" key="1">
    <citation type="submission" date="2022-01" db="EMBL/GenBank/DDBJ databases">
        <title>Comparative genomics reveals a dynamic genome evolution in the ectomycorrhizal milk-cap (Lactarius) mushrooms.</title>
        <authorList>
            <consortium name="DOE Joint Genome Institute"/>
            <person name="Lebreton A."/>
            <person name="Tang N."/>
            <person name="Kuo A."/>
            <person name="LaButti K."/>
            <person name="Drula E."/>
            <person name="Barry K."/>
            <person name="Clum A."/>
            <person name="Lipzen A."/>
            <person name="Mousain D."/>
            <person name="Ng V."/>
            <person name="Wang R."/>
            <person name="Wang X."/>
            <person name="Dai Y."/>
            <person name="Henrissat B."/>
            <person name="Grigoriev I.V."/>
            <person name="Guerin-Laguette A."/>
            <person name="Yu F."/>
            <person name="Martin F.M."/>
        </authorList>
    </citation>
    <scope>NUCLEOTIDE SEQUENCE</scope>
    <source>
        <strain evidence="13">QP</strain>
    </source>
</reference>
<dbReference type="PANTHER" id="PTHR22988:SF71">
    <property type="entry name" value="CITRON RHO-INTERACTING KINASE"/>
    <property type="match status" value="1"/>
</dbReference>
<evidence type="ECO:0000256" key="3">
    <source>
        <dbReference type="ARBA" id="ARBA00022553"/>
    </source>
</evidence>
<dbReference type="InterPro" id="IPR008271">
    <property type="entry name" value="Ser/Thr_kinase_AS"/>
</dbReference>
<keyword evidence="3" id="KW-0597">Phosphoprotein</keyword>
<name>A0AAD4Q8C7_9AGAM</name>
<keyword evidence="4" id="KW-0808">Transferase</keyword>
<accession>A0AAD4Q8C7</accession>
<dbReference type="Pfam" id="PF00069">
    <property type="entry name" value="Pkinase"/>
    <property type="match status" value="1"/>
</dbReference>
<dbReference type="GO" id="GO:0031032">
    <property type="term" value="P:actomyosin structure organization"/>
    <property type="evidence" value="ECO:0007669"/>
    <property type="project" value="TreeGrafter"/>
</dbReference>
<comment type="similarity">
    <text evidence="8">Belongs to the protein kinase superfamily. STE Ser/Thr protein kinase family. COT1 subfamily.</text>
</comment>
<organism evidence="13 14">
    <name type="scientific">Lactarius akahatsu</name>
    <dbReference type="NCBI Taxonomy" id="416441"/>
    <lineage>
        <taxon>Eukaryota</taxon>
        <taxon>Fungi</taxon>
        <taxon>Dikarya</taxon>
        <taxon>Basidiomycota</taxon>
        <taxon>Agaricomycotina</taxon>
        <taxon>Agaricomycetes</taxon>
        <taxon>Russulales</taxon>
        <taxon>Russulaceae</taxon>
        <taxon>Lactarius</taxon>
    </lineage>
</organism>
<feature type="region of interest" description="Disordered" evidence="11">
    <location>
        <begin position="490"/>
        <end position="520"/>
    </location>
</feature>
<keyword evidence="7" id="KW-0067">ATP-binding</keyword>
<feature type="region of interest" description="Disordered" evidence="11">
    <location>
        <begin position="597"/>
        <end position="629"/>
    </location>
</feature>
<evidence type="ECO:0000256" key="10">
    <source>
        <dbReference type="ARBA" id="ARBA00048679"/>
    </source>
</evidence>
<dbReference type="InterPro" id="IPR000719">
    <property type="entry name" value="Prot_kinase_dom"/>
</dbReference>
<dbReference type="PROSITE" id="PS00108">
    <property type="entry name" value="PROTEIN_KINASE_ST"/>
    <property type="match status" value="1"/>
</dbReference>
<dbReference type="GO" id="GO:0005856">
    <property type="term" value="C:cytoskeleton"/>
    <property type="evidence" value="ECO:0007669"/>
    <property type="project" value="TreeGrafter"/>
</dbReference>
<dbReference type="SMART" id="SM00220">
    <property type="entry name" value="S_TKc"/>
    <property type="match status" value="1"/>
</dbReference>
<evidence type="ECO:0000256" key="7">
    <source>
        <dbReference type="ARBA" id="ARBA00022840"/>
    </source>
</evidence>
<evidence type="ECO:0000256" key="2">
    <source>
        <dbReference type="ARBA" id="ARBA00022527"/>
    </source>
</evidence>
<keyword evidence="6 13" id="KW-0418">Kinase</keyword>
<keyword evidence="5" id="KW-0547">Nucleotide-binding</keyword>
<dbReference type="EC" id="2.7.11.1" evidence="1"/>
<dbReference type="AlphaFoldDB" id="A0AAD4Q8C7"/>
<evidence type="ECO:0000256" key="5">
    <source>
        <dbReference type="ARBA" id="ARBA00022741"/>
    </source>
</evidence>
<keyword evidence="2" id="KW-0723">Serine/threonine-protein kinase</keyword>
<evidence type="ECO:0000313" key="14">
    <source>
        <dbReference type="Proteomes" id="UP001201163"/>
    </source>
</evidence>
<evidence type="ECO:0000256" key="9">
    <source>
        <dbReference type="ARBA" id="ARBA00047899"/>
    </source>
</evidence>
<dbReference type="Gene3D" id="3.30.200.20">
    <property type="entry name" value="Phosphorylase Kinase, domain 1"/>
    <property type="match status" value="1"/>
</dbReference>
<comment type="catalytic activity">
    <reaction evidence="10">
        <text>L-seryl-[protein] + ATP = O-phospho-L-seryl-[protein] + ADP + H(+)</text>
        <dbReference type="Rhea" id="RHEA:17989"/>
        <dbReference type="Rhea" id="RHEA-COMP:9863"/>
        <dbReference type="Rhea" id="RHEA-COMP:11604"/>
        <dbReference type="ChEBI" id="CHEBI:15378"/>
        <dbReference type="ChEBI" id="CHEBI:29999"/>
        <dbReference type="ChEBI" id="CHEBI:30616"/>
        <dbReference type="ChEBI" id="CHEBI:83421"/>
        <dbReference type="ChEBI" id="CHEBI:456216"/>
        <dbReference type="EC" id="2.7.11.1"/>
    </reaction>
</comment>
<feature type="compositionally biased region" description="Low complexity" evidence="11">
    <location>
        <begin position="492"/>
        <end position="501"/>
    </location>
</feature>